<protein>
    <submittedName>
        <fullName evidence="1">Uncharacterized protein</fullName>
    </submittedName>
</protein>
<organism evidence="1 2">
    <name type="scientific">Halolamina pelagica</name>
    <dbReference type="NCBI Taxonomy" id="699431"/>
    <lineage>
        <taxon>Archaea</taxon>
        <taxon>Methanobacteriati</taxon>
        <taxon>Methanobacteriota</taxon>
        <taxon>Stenosarchaea group</taxon>
        <taxon>Halobacteria</taxon>
        <taxon>Halobacteriales</taxon>
        <taxon>Haloferacaceae</taxon>
    </lineage>
</organism>
<keyword evidence="2" id="KW-1185">Reference proteome</keyword>
<dbReference type="STRING" id="699431.SY89_01568"/>
<accession>A0A0P7FVB9</accession>
<gene>
    <name evidence="1" type="ORF">SY89_01568</name>
</gene>
<dbReference type="AlphaFoldDB" id="A0A0P7FVB9"/>
<name>A0A0P7FVB9_9EURY</name>
<dbReference type="RefSeq" id="WP_053947605.1">
    <property type="nucleotide sequence ID" value="NZ_FOXI01000004.1"/>
</dbReference>
<evidence type="ECO:0000313" key="2">
    <source>
        <dbReference type="Proteomes" id="UP000050535"/>
    </source>
</evidence>
<dbReference type="InterPro" id="IPR055738">
    <property type="entry name" value="DUF7314"/>
</dbReference>
<sequence length="89" mass="9893">MADEFMKGFGLFSVAALVWMISASWYRTPSFESTRQLVAAPPEEPGTVFDTLGIFLGDLMFWTALLGAFTFWVIIPAGRQAREALVVDE</sequence>
<reference evidence="2" key="1">
    <citation type="submission" date="2013-11" db="EMBL/GenBank/DDBJ databases">
        <authorList>
            <person name="Hoang H.T."/>
            <person name="Killian M.L."/>
            <person name="Madson D.M."/>
            <person name="Arruda P.H.E."/>
            <person name="Sun D."/>
            <person name="Schwartz K.J."/>
            <person name="Yoon K."/>
        </authorList>
    </citation>
    <scope>NUCLEOTIDE SEQUENCE [LARGE SCALE GENOMIC DNA]</scope>
    <source>
        <strain evidence="2">CDK2</strain>
    </source>
</reference>
<dbReference type="Pfam" id="PF23996">
    <property type="entry name" value="DUF7314"/>
    <property type="match status" value="1"/>
</dbReference>
<evidence type="ECO:0000313" key="1">
    <source>
        <dbReference type="EMBL" id="KPN30828.1"/>
    </source>
</evidence>
<dbReference type="OrthoDB" id="209648at2157"/>
<comment type="caution">
    <text evidence="1">The sequence shown here is derived from an EMBL/GenBank/DDBJ whole genome shotgun (WGS) entry which is preliminary data.</text>
</comment>
<dbReference type="EMBL" id="LGUC01000001">
    <property type="protein sequence ID" value="KPN30828.1"/>
    <property type="molecule type" value="Genomic_DNA"/>
</dbReference>
<dbReference type="Proteomes" id="UP000050535">
    <property type="component" value="Unassembled WGS sequence"/>
</dbReference>
<proteinExistence type="predicted"/>